<feature type="compositionally biased region" description="Polar residues" evidence="1">
    <location>
        <begin position="141"/>
        <end position="150"/>
    </location>
</feature>
<sequence length="232" mass="24478">MISLNEVSLQAALRDARLVKVSAFRKLITPWKPRRAAAATALQLSCISATLSKASRDQRRRRRRQLLAVRVHSSCCGIDLLLLECESDPAESAGNSATAATAATAAATTADRANTDNGSSTDSGSTRSSNSSKRGGSNGDTCSDNNTSIGGQDLQRPRNGHSSIAGNPLQQAQAFLALRYQLGDSSAATTSPVVGLRDLPAESFAERHVVRTDSCQRTAPQRCAPDKLEVIG</sequence>
<comment type="caution">
    <text evidence="2">The sequence shown here is derived from an EMBL/GenBank/DDBJ whole genome shotgun (WGS) entry which is preliminary data.</text>
</comment>
<dbReference type="Proteomes" id="UP000626109">
    <property type="component" value="Unassembled WGS sequence"/>
</dbReference>
<proteinExistence type="predicted"/>
<feature type="compositionally biased region" description="Low complexity" evidence="1">
    <location>
        <begin position="107"/>
        <end position="135"/>
    </location>
</feature>
<gene>
    <name evidence="2" type="ORF">PGLA2088_LOCUS14379</name>
</gene>
<dbReference type="AlphaFoldDB" id="A0A813IY84"/>
<protein>
    <submittedName>
        <fullName evidence="2">Uncharacterized protein</fullName>
    </submittedName>
</protein>
<evidence type="ECO:0000313" key="3">
    <source>
        <dbReference type="Proteomes" id="UP000626109"/>
    </source>
</evidence>
<evidence type="ECO:0000256" key="1">
    <source>
        <dbReference type="SAM" id="MobiDB-lite"/>
    </source>
</evidence>
<feature type="region of interest" description="Disordered" evidence="1">
    <location>
        <begin position="107"/>
        <end position="165"/>
    </location>
</feature>
<name>A0A813IY84_POLGL</name>
<reference evidence="2" key="1">
    <citation type="submission" date="2021-02" db="EMBL/GenBank/DDBJ databases">
        <authorList>
            <person name="Dougan E. K."/>
            <person name="Rhodes N."/>
            <person name="Thang M."/>
            <person name="Chan C."/>
        </authorList>
    </citation>
    <scope>NUCLEOTIDE SEQUENCE</scope>
</reference>
<evidence type="ECO:0000313" key="2">
    <source>
        <dbReference type="EMBL" id="CAE8661017.1"/>
    </source>
</evidence>
<organism evidence="2 3">
    <name type="scientific">Polarella glacialis</name>
    <name type="common">Dinoflagellate</name>
    <dbReference type="NCBI Taxonomy" id="89957"/>
    <lineage>
        <taxon>Eukaryota</taxon>
        <taxon>Sar</taxon>
        <taxon>Alveolata</taxon>
        <taxon>Dinophyceae</taxon>
        <taxon>Suessiales</taxon>
        <taxon>Suessiaceae</taxon>
        <taxon>Polarella</taxon>
    </lineage>
</organism>
<accession>A0A813IY84</accession>
<dbReference type="EMBL" id="CAJNNW010017494">
    <property type="protein sequence ID" value="CAE8661017.1"/>
    <property type="molecule type" value="Genomic_DNA"/>
</dbReference>